<proteinExistence type="predicted"/>
<sequence length="231" mass="24887">MRGGWAMVRLATTARAFSASAAGGGTSMVQGASLGIGLKFVSQLLRRSEQGSTRLRTSPRLTSAASRSISLRSRCQGSWPVAPSSAPFQALRRRLHIGLPPHDHPDRRPHQTLTALGEVHWCSNNIFSTQDHVAAAIMRDSAAVFTWKGEVLEESFTPSSPESRIPCPRRPPSLDSATSPCPPPHAAHGLQCLSHNCSSTAAITVPVLEYSVGIDSAHVVSLRQKHQLHIR</sequence>
<feature type="region of interest" description="Disordered" evidence="4">
    <location>
        <begin position="157"/>
        <end position="182"/>
    </location>
</feature>
<dbReference type="Gene3D" id="3.40.50.1480">
    <property type="entry name" value="Adenosylhomocysteinase-like"/>
    <property type="match status" value="1"/>
</dbReference>
<evidence type="ECO:0000313" key="6">
    <source>
        <dbReference type="EMBL" id="JAD91374.1"/>
    </source>
</evidence>
<evidence type="ECO:0000256" key="5">
    <source>
        <dbReference type="SAM" id="SignalP"/>
    </source>
</evidence>
<dbReference type="SUPFAM" id="SSF52283">
    <property type="entry name" value="Formate/glycerate dehydrogenase catalytic domain-like"/>
    <property type="match status" value="1"/>
</dbReference>
<dbReference type="GO" id="GO:0005829">
    <property type="term" value="C:cytosol"/>
    <property type="evidence" value="ECO:0007669"/>
    <property type="project" value="TreeGrafter"/>
</dbReference>
<dbReference type="InterPro" id="IPR042172">
    <property type="entry name" value="Adenosylhomocyst_ase-like_sf"/>
</dbReference>
<protein>
    <recommendedName>
        <fullName evidence="2">Adenosylhomocysteinase</fullName>
    </recommendedName>
    <alternativeName>
        <fullName evidence="3">S-adenosyl-L-homocysteine hydrolase</fullName>
    </alternativeName>
</protein>
<feature type="chain" id="PRO_5002046593" description="Adenosylhomocysteinase" evidence="5">
    <location>
        <begin position="17"/>
        <end position="231"/>
    </location>
</feature>
<reference evidence="6" key="1">
    <citation type="submission" date="2014-09" db="EMBL/GenBank/DDBJ databases">
        <authorList>
            <person name="Magalhaes I.L.F."/>
            <person name="Oliveira U."/>
            <person name="Santos F.R."/>
            <person name="Vidigal T.H.D.A."/>
            <person name="Brescovit A.D."/>
            <person name="Santos A.J."/>
        </authorList>
    </citation>
    <scope>NUCLEOTIDE SEQUENCE</scope>
    <source>
        <tissue evidence="6">Shoot tissue taken approximately 20 cm above the soil surface</tissue>
    </source>
</reference>
<dbReference type="Pfam" id="PF05221">
    <property type="entry name" value="AdoHcyase"/>
    <property type="match status" value="1"/>
</dbReference>
<dbReference type="InterPro" id="IPR000043">
    <property type="entry name" value="Adenosylhomocysteinase-like"/>
</dbReference>
<dbReference type="PANTHER" id="PTHR23420">
    <property type="entry name" value="ADENOSYLHOMOCYSTEINASE"/>
    <property type="match status" value="1"/>
</dbReference>
<comment type="function">
    <text evidence="1">Adenosylhomocysteine is a competitive inhibitor of S-adenosyl-L-methionine-dependent methyl transferase reactions; therefore adenosylhomocysteinase may play a key role in the control of methylations via regulation of the intracellular concentration of adenosylhomocysteine.</text>
</comment>
<dbReference type="GO" id="GO:0004013">
    <property type="term" value="F:adenosylhomocysteinase activity"/>
    <property type="evidence" value="ECO:0007669"/>
    <property type="project" value="TreeGrafter"/>
</dbReference>
<evidence type="ECO:0000256" key="4">
    <source>
        <dbReference type="SAM" id="MobiDB-lite"/>
    </source>
</evidence>
<accession>A0A0A9DS13</accession>
<evidence type="ECO:0000256" key="2">
    <source>
        <dbReference type="ARBA" id="ARBA00022091"/>
    </source>
</evidence>
<dbReference type="GO" id="GO:0033353">
    <property type="term" value="P:S-adenosylmethionine cycle"/>
    <property type="evidence" value="ECO:0007669"/>
    <property type="project" value="TreeGrafter"/>
</dbReference>
<name>A0A0A9DS13_ARUDO</name>
<evidence type="ECO:0000256" key="3">
    <source>
        <dbReference type="ARBA" id="ARBA00033091"/>
    </source>
</evidence>
<dbReference type="AlphaFoldDB" id="A0A0A9DS13"/>
<keyword evidence="5" id="KW-0732">Signal</keyword>
<organism evidence="6">
    <name type="scientific">Arundo donax</name>
    <name type="common">Giant reed</name>
    <name type="synonym">Donax arundinaceus</name>
    <dbReference type="NCBI Taxonomy" id="35708"/>
    <lineage>
        <taxon>Eukaryota</taxon>
        <taxon>Viridiplantae</taxon>
        <taxon>Streptophyta</taxon>
        <taxon>Embryophyta</taxon>
        <taxon>Tracheophyta</taxon>
        <taxon>Spermatophyta</taxon>
        <taxon>Magnoliopsida</taxon>
        <taxon>Liliopsida</taxon>
        <taxon>Poales</taxon>
        <taxon>Poaceae</taxon>
        <taxon>PACMAD clade</taxon>
        <taxon>Arundinoideae</taxon>
        <taxon>Arundineae</taxon>
        <taxon>Arundo</taxon>
    </lineage>
</organism>
<dbReference type="EMBL" id="GBRH01206521">
    <property type="protein sequence ID" value="JAD91374.1"/>
    <property type="molecule type" value="Transcribed_RNA"/>
</dbReference>
<dbReference type="PANTHER" id="PTHR23420:SF0">
    <property type="entry name" value="ADENOSYLHOMOCYSTEINASE"/>
    <property type="match status" value="1"/>
</dbReference>
<evidence type="ECO:0000256" key="1">
    <source>
        <dbReference type="ARBA" id="ARBA00002639"/>
    </source>
</evidence>
<feature type="signal peptide" evidence="5">
    <location>
        <begin position="1"/>
        <end position="16"/>
    </location>
</feature>
<reference evidence="6" key="2">
    <citation type="journal article" date="2015" name="Data Brief">
        <title>Shoot transcriptome of the giant reed, Arundo donax.</title>
        <authorList>
            <person name="Barrero R.A."/>
            <person name="Guerrero F.D."/>
            <person name="Moolhuijzen P."/>
            <person name="Goolsby J.A."/>
            <person name="Tidwell J."/>
            <person name="Bellgard S.E."/>
            <person name="Bellgard M.I."/>
        </authorList>
    </citation>
    <scope>NUCLEOTIDE SEQUENCE</scope>
    <source>
        <tissue evidence="6">Shoot tissue taken approximately 20 cm above the soil surface</tissue>
    </source>
</reference>